<dbReference type="InterPro" id="IPR050930">
    <property type="entry name" value="MFS_Vesicular_Transporter"/>
</dbReference>
<feature type="compositionally biased region" description="Polar residues" evidence="6">
    <location>
        <begin position="71"/>
        <end position="80"/>
    </location>
</feature>
<feature type="region of interest" description="Disordered" evidence="6">
    <location>
        <begin position="1"/>
        <end position="80"/>
    </location>
</feature>
<dbReference type="SUPFAM" id="SSF103473">
    <property type="entry name" value="MFS general substrate transporter"/>
    <property type="match status" value="1"/>
</dbReference>
<feature type="transmembrane region" description="Helical" evidence="7">
    <location>
        <begin position="293"/>
        <end position="313"/>
    </location>
</feature>
<dbReference type="PANTHER" id="PTHR23506">
    <property type="entry name" value="GH10249P"/>
    <property type="match status" value="1"/>
</dbReference>
<feature type="transmembrane region" description="Helical" evidence="7">
    <location>
        <begin position="546"/>
        <end position="568"/>
    </location>
</feature>
<evidence type="ECO:0000256" key="4">
    <source>
        <dbReference type="ARBA" id="ARBA00022989"/>
    </source>
</evidence>
<dbReference type="InterPro" id="IPR011701">
    <property type="entry name" value="MFS"/>
</dbReference>
<feature type="transmembrane region" description="Helical" evidence="7">
    <location>
        <begin position="236"/>
        <end position="254"/>
    </location>
</feature>
<evidence type="ECO:0000256" key="7">
    <source>
        <dbReference type="SAM" id="Phobius"/>
    </source>
</evidence>
<gene>
    <name evidence="9" type="ORF">ODALV1_LOCUS8461</name>
</gene>
<organism evidence="9 10">
    <name type="scientific">Orchesella dallaii</name>
    <dbReference type="NCBI Taxonomy" id="48710"/>
    <lineage>
        <taxon>Eukaryota</taxon>
        <taxon>Metazoa</taxon>
        <taxon>Ecdysozoa</taxon>
        <taxon>Arthropoda</taxon>
        <taxon>Hexapoda</taxon>
        <taxon>Collembola</taxon>
        <taxon>Entomobryomorpha</taxon>
        <taxon>Entomobryoidea</taxon>
        <taxon>Orchesellidae</taxon>
        <taxon>Orchesellinae</taxon>
        <taxon>Orchesella</taxon>
    </lineage>
</organism>
<feature type="transmembrane region" description="Helical" evidence="7">
    <location>
        <begin position="416"/>
        <end position="435"/>
    </location>
</feature>
<reference evidence="9 10" key="1">
    <citation type="submission" date="2024-08" db="EMBL/GenBank/DDBJ databases">
        <authorList>
            <person name="Cucini C."/>
            <person name="Frati F."/>
        </authorList>
    </citation>
    <scope>NUCLEOTIDE SEQUENCE [LARGE SCALE GENOMIC DNA]</scope>
</reference>
<feature type="transmembrane region" description="Helical" evidence="7">
    <location>
        <begin position="206"/>
        <end position="224"/>
    </location>
</feature>
<dbReference type="EMBL" id="CAXLJM020000026">
    <property type="protein sequence ID" value="CAL8093265.1"/>
    <property type="molecule type" value="Genomic_DNA"/>
</dbReference>
<feature type="transmembrane region" description="Helical" evidence="7">
    <location>
        <begin position="472"/>
        <end position="498"/>
    </location>
</feature>
<dbReference type="PANTHER" id="PTHR23506:SF26">
    <property type="entry name" value="MFS-TYPE TRANSPORTER SLC18B1"/>
    <property type="match status" value="1"/>
</dbReference>
<comment type="caution">
    <text evidence="9">The sequence shown here is derived from an EMBL/GenBank/DDBJ whole genome shotgun (WGS) entry which is preliminary data.</text>
</comment>
<evidence type="ECO:0000259" key="8">
    <source>
        <dbReference type="PROSITE" id="PS50850"/>
    </source>
</evidence>
<evidence type="ECO:0000313" key="10">
    <source>
        <dbReference type="Proteomes" id="UP001642540"/>
    </source>
</evidence>
<dbReference type="InterPro" id="IPR036259">
    <property type="entry name" value="MFS_trans_sf"/>
</dbReference>
<feature type="transmembrane region" description="Helical" evidence="7">
    <location>
        <begin position="447"/>
        <end position="466"/>
    </location>
</feature>
<dbReference type="Pfam" id="PF07690">
    <property type="entry name" value="MFS_1"/>
    <property type="match status" value="1"/>
</dbReference>
<proteinExistence type="predicted"/>
<keyword evidence="2" id="KW-0813">Transport</keyword>
<feature type="compositionally biased region" description="Basic and acidic residues" evidence="6">
    <location>
        <begin position="1"/>
        <end position="16"/>
    </location>
</feature>
<dbReference type="PROSITE" id="PS50850">
    <property type="entry name" value="MFS"/>
    <property type="match status" value="1"/>
</dbReference>
<accession>A0ABP1Q8A4</accession>
<feature type="transmembrane region" description="Helical" evidence="7">
    <location>
        <begin position="370"/>
        <end position="396"/>
    </location>
</feature>
<protein>
    <recommendedName>
        <fullName evidence="8">Major facilitator superfamily (MFS) profile domain-containing protein</fullName>
    </recommendedName>
</protein>
<evidence type="ECO:0000256" key="1">
    <source>
        <dbReference type="ARBA" id="ARBA00004141"/>
    </source>
</evidence>
<dbReference type="InterPro" id="IPR020846">
    <property type="entry name" value="MFS_dom"/>
</dbReference>
<feature type="transmembrane region" description="Helical" evidence="7">
    <location>
        <begin position="510"/>
        <end position="534"/>
    </location>
</feature>
<evidence type="ECO:0000256" key="6">
    <source>
        <dbReference type="SAM" id="MobiDB-lite"/>
    </source>
</evidence>
<keyword evidence="3 7" id="KW-0812">Transmembrane</keyword>
<comment type="subcellular location">
    <subcellularLocation>
        <location evidence="1">Membrane</location>
        <topology evidence="1">Multi-pass membrane protein</topology>
    </subcellularLocation>
</comment>
<evidence type="ECO:0000256" key="2">
    <source>
        <dbReference type="ARBA" id="ARBA00022448"/>
    </source>
</evidence>
<feature type="transmembrane region" description="Helical" evidence="7">
    <location>
        <begin position="168"/>
        <end position="186"/>
    </location>
</feature>
<feature type="domain" description="Major facilitator superfamily (MFS) profile" evidence="8">
    <location>
        <begin position="170"/>
        <end position="572"/>
    </location>
</feature>
<name>A0ABP1Q8A4_9HEXA</name>
<keyword evidence="10" id="KW-1185">Reference proteome</keyword>
<evidence type="ECO:0000256" key="3">
    <source>
        <dbReference type="ARBA" id="ARBA00022692"/>
    </source>
</evidence>
<evidence type="ECO:0000256" key="5">
    <source>
        <dbReference type="ARBA" id="ARBA00023136"/>
    </source>
</evidence>
<keyword evidence="5 7" id="KW-0472">Membrane</keyword>
<feature type="compositionally biased region" description="Polar residues" evidence="6">
    <location>
        <begin position="17"/>
        <end position="41"/>
    </location>
</feature>
<feature type="region of interest" description="Disordered" evidence="6">
    <location>
        <begin position="96"/>
        <end position="139"/>
    </location>
</feature>
<evidence type="ECO:0000313" key="9">
    <source>
        <dbReference type="EMBL" id="CAL8093265.1"/>
    </source>
</evidence>
<sequence length="612" mass="65379">MDTRDKKTRSRSKDESTTSPQSRSSQADTSRTSQATNLSVPESSETRRSRRASGPGDGRQRKTSGIAIPVQPSQESAMSISRRSYTRGAMFGNIPSYIGSPMTRRPSEVMSTSSIEDDQDREGSVSDASGEDDDLPTRQSSINMSRYSVSIHPVTGDTLFWGFSKKQWFLLLIFSIADLFAGIVYSLQAPFYPQEAEKKGATPTEYGLVFGVFELTMFLVSPIYGKYMSKIGPRVVFNAGIFITGTCCVLFGLLDQIQDRVWFIGLSFLIRILEASGNAGFSTASFTIIACEFPDSVATTFASLETFFGLGLIVGPTMGGGLYQIGGFILPFAVTGALLFLNATMILIFMPKGSSASETTDEKSSDGFTVLSILKVPGVMLAACAIITAALSIGFLSSSLEPHVRQFGLSPVETGLVFVINGGIYAISAPGWGWFCDRTSEPKYITLAGAILVTVGFLFIGPVPFIPIETKLWLTCIGLMIQGLGIGAVFVSSFILALRHSIDAGFPDNVATYSVVSGMWASVLALGLFIGPSIAGYLFEAVGFQWGSVFVCGAGVILSIAVLAFLLFNGKRKPDGSTSDSSETAPLIGEDGEITSRPATETRAVTYGATNA</sequence>
<dbReference type="Gene3D" id="1.20.1250.20">
    <property type="entry name" value="MFS general substrate transporter like domains"/>
    <property type="match status" value="2"/>
</dbReference>
<feature type="region of interest" description="Disordered" evidence="6">
    <location>
        <begin position="573"/>
        <end position="600"/>
    </location>
</feature>
<dbReference type="Proteomes" id="UP001642540">
    <property type="component" value="Unassembled WGS sequence"/>
</dbReference>
<feature type="transmembrane region" description="Helical" evidence="7">
    <location>
        <begin position="325"/>
        <end position="349"/>
    </location>
</feature>
<keyword evidence="4 7" id="KW-1133">Transmembrane helix</keyword>